<feature type="compositionally biased region" description="Low complexity" evidence="1">
    <location>
        <begin position="216"/>
        <end position="231"/>
    </location>
</feature>
<sequence>MKIARSSKNREGRVQEDLDQLHHQLEAALTAQYPPTPPGSPIVLSLAKQLANIIRFSNCDLPEMSSEMMLQRCISDSSSSPCNEGRFIGRHGGDDVARSVSTVNSVPSAPRIGSTLVGMELENAPPPPIWSESTEKSLVVDSELISTYKYPRFLTRDPTQSRLAQLMATTLKHVQSGYWKVPFHPHANINGSDPISATGFMTSDATYGSKSKPKKVSTSSSRGTATTAGTSFQPNATPKNVWSEPSASTMHVRGKTYAKDGVKVESETSLFSVLGVDSFVSGDKSEVADASAATKSYLRRWKGACKELELSCPPFLLIINFIVPWGNFQTYMIRTDSDEGPFSSRHRNRPSEKAWRKFMEGNTEYRNERLKLIPRVCAGPWVVKKVVGSTPALIGTKLPVSYRGSVAENYLEIILDVTKGPALGNSVANTVVGKADLVTVDLGFVIEGQEDGHLPEQMLGLIRYHHLNMSEAPTRSQWIERVL</sequence>
<dbReference type="Proteomes" id="UP001530293">
    <property type="component" value="Unassembled WGS sequence"/>
</dbReference>
<gene>
    <name evidence="3" type="ORF">ACHAWU_007632</name>
</gene>
<accession>A0ABD3M7H2</accession>
<organism evidence="3 4">
    <name type="scientific">Discostella pseudostelligera</name>
    <dbReference type="NCBI Taxonomy" id="259834"/>
    <lineage>
        <taxon>Eukaryota</taxon>
        <taxon>Sar</taxon>
        <taxon>Stramenopiles</taxon>
        <taxon>Ochrophyta</taxon>
        <taxon>Bacillariophyta</taxon>
        <taxon>Coscinodiscophyceae</taxon>
        <taxon>Thalassiosirophycidae</taxon>
        <taxon>Stephanodiscales</taxon>
        <taxon>Stephanodiscaceae</taxon>
        <taxon>Discostella</taxon>
    </lineage>
</organism>
<proteinExistence type="predicted"/>
<name>A0ABD3M7H2_9STRA</name>
<dbReference type="EMBL" id="JALLBG020000196">
    <property type="protein sequence ID" value="KAL3759888.1"/>
    <property type="molecule type" value="Genomic_DNA"/>
</dbReference>
<dbReference type="AlphaFoldDB" id="A0ABD3M7H2"/>
<dbReference type="Pfam" id="PF07059">
    <property type="entry name" value="EDR2_C"/>
    <property type="match status" value="1"/>
</dbReference>
<feature type="domain" description="Protein ENHANCED DISEASE RESISTANCE 2 C-terminal" evidence="2">
    <location>
        <begin position="242"/>
        <end position="467"/>
    </location>
</feature>
<evidence type="ECO:0000313" key="3">
    <source>
        <dbReference type="EMBL" id="KAL3759888.1"/>
    </source>
</evidence>
<keyword evidence="4" id="KW-1185">Reference proteome</keyword>
<reference evidence="3 4" key="1">
    <citation type="submission" date="2024-10" db="EMBL/GenBank/DDBJ databases">
        <title>Updated reference genomes for cyclostephanoid diatoms.</title>
        <authorList>
            <person name="Roberts W.R."/>
            <person name="Alverson A.J."/>
        </authorList>
    </citation>
    <scope>NUCLEOTIDE SEQUENCE [LARGE SCALE GENOMIC DNA]</scope>
    <source>
        <strain evidence="3 4">AJA232-27</strain>
    </source>
</reference>
<dbReference type="InterPro" id="IPR045096">
    <property type="entry name" value="EDR2-like"/>
</dbReference>
<protein>
    <recommendedName>
        <fullName evidence="2">Protein ENHANCED DISEASE RESISTANCE 2 C-terminal domain-containing protein</fullName>
    </recommendedName>
</protein>
<dbReference type="PANTHER" id="PTHR12136">
    <property type="entry name" value="ENHANCED DISEASE RESISTANCE-RELATED"/>
    <property type="match status" value="1"/>
</dbReference>
<comment type="caution">
    <text evidence="3">The sequence shown here is derived from an EMBL/GenBank/DDBJ whole genome shotgun (WGS) entry which is preliminary data.</text>
</comment>
<evidence type="ECO:0000313" key="4">
    <source>
        <dbReference type="Proteomes" id="UP001530293"/>
    </source>
</evidence>
<feature type="region of interest" description="Disordered" evidence="1">
    <location>
        <begin position="204"/>
        <end position="244"/>
    </location>
</feature>
<feature type="compositionally biased region" description="Polar residues" evidence="1">
    <location>
        <begin position="232"/>
        <end position="244"/>
    </location>
</feature>
<dbReference type="PANTHER" id="PTHR12136:SF41">
    <property type="entry name" value="PLECKSTRIN HOMOLOGY (PH) AND LIPID-BINDING START DOMAINS-CONTAINING PROTEIN"/>
    <property type="match status" value="1"/>
</dbReference>
<evidence type="ECO:0000256" key="1">
    <source>
        <dbReference type="SAM" id="MobiDB-lite"/>
    </source>
</evidence>
<dbReference type="InterPro" id="IPR009769">
    <property type="entry name" value="EDR2_C"/>
</dbReference>
<evidence type="ECO:0000259" key="2">
    <source>
        <dbReference type="Pfam" id="PF07059"/>
    </source>
</evidence>